<keyword evidence="3" id="KW-1185">Reference proteome</keyword>
<dbReference type="EMBL" id="JAKIXB020000026">
    <property type="protein sequence ID" value="KAL1597362.1"/>
    <property type="molecule type" value="Genomic_DNA"/>
</dbReference>
<evidence type="ECO:0008006" key="4">
    <source>
        <dbReference type="Google" id="ProtNLM"/>
    </source>
</evidence>
<proteinExistence type="predicted"/>
<evidence type="ECO:0000313" key="2">
    <source>
        <dbReference type="EMBL" id="KAL1597362.1"/>
    </source>
</evidence>
<name>A0ABR3QYY2_9PLEO</name>
<accession>A0ABR3QYY2</accession>
<protein>
    <recommendedName>
        <fullName evidence="4">LysM domain-containing protein</fullName>
    </recommendedName>
</protein>
<comment type="caution">
    <text evidence="2">The sequence shown here is derived from an EMBL/GenBank/DDBJ whole genome shotgun (WGS) entry which is preliminary data.</text>
</comment>
<feature type="signal peptide" evidence="1">
    <location>
        <begin position="1"/>
        <end position="18"/>
    </location>
</feature>
<evidence type="ECO:0000256" key="1">
    <source>
        <dbReference type="SAM" id="SignalP"/>
    </source>
</evidence>
<keyword evidence="1" id="KW-0732">Signal</keyword>
<reference evidence="2 3" key="1">
    <citation type="submission" date="2024-02" db="EMBL/GenBank/DDBJ databases">
        <title>De novo assembly and annotation of 12 fungi associated with fruit tree decline syndrome in Ontario, Canada.</title>
        <authorList>
            <person name="Sulman M."/>
            <person name="Ellouze W."/>
            <person name="Ilyukhin E."/>
        </authorList>
    </citation>
    <scope>NUCLEOTIDE SEQUENCE [LARGE SCALE GENOMIC DNA]</scope>
    <source>
        <strain evidence="2 3">M97-236</strain>
    </source>
</reference>
<gene>
    <name evidence="2" type="ORF">SLS59_007391</name>
</gene>
<dbReference type="Proteomes" id="UP001521222">
    <property type="component" value="Unassembled WGS sequence"/>
</dbReference>
<feature type="chain" id="PRO_5046775258" description="LysM domain-containing protein" evidence="1">
    <location>
        <begin position="19"/>
        <end position="204"/>
    </location>
</feature>
<evidence type="ECO:0000313" key="3">
    <source>
        <dbReference type="Proteomes" id="UP001521222"/>
    </source>
</evidence>
<organism evidence="2 3">
    <name type="scientific">Nothophoma quercina</name>
    <dbReference type="NCBI Taxonomy" id="749835"/>
    <lineage>
        <taxon>Eukaryota</taxon>
        <taxon>Fungi</taxon>
        <taxon>Dikarya</taxon>
        <taxon>Ascomycota</taxon>
        <taxon>Pezizomycotina</taxon>
        <taxon>Dothideomycetes</taxon>
        <taxon>Pleosporomycetidae</taxon>
        <taxon>Pleosporales</taxon>
        <taxon>Pleosporineae</taxon>
        <taxon>Didymellaceae</taxon>
        <taxon>Nothophoma</taxon>
    </lineage>
</organism>
<sequence length="204" mass="23457">MKQHIFLAVAALARTAVSQQYGYDERTTKDCVAWADVKDASVDTCEKTLRYWNVEPKRFQAWNPSVGLDCKPWFNYMSYCIMTQAMLEDSVNYTTTTISEQGGYEYTLPLMSMTTDADGWTIPVTRSDAPARTTSTIAPVASPSTWKEMGCYANNFNDGSNGKDLVWEWALTFRYVPRDPEETVDKCKEKCYHVQYRSYCFYDE</sequence>